<dbReference type="EMBL" id="MAXA01000080">
    <property type="protein sequence ID" value="OHV40142.1"/>
    <property type="molecule type" value="Genomic_DNA"/>
</dbReference>
<reference evidence="3" key="1">
    <citation type="submission" date="2016-07" db="EMBL/GenBank/DDBJ databases">
        <title>Frankia sp. NRRL B-16219 Genome sequencing.</title>
        <authorList>
            <person name="Ghodhbane-Gtari F."/>
            <person name="Swanson E."/>
            <person name="Gueddou A."/>
            <person name="Louati M."/>
            <person name="Nouioui I."/>
            <person name="Hezbri K."/>
            <person name="Abebe-Akele F."/>
            <person name="Simpson S."/>
            <person name="Morris K."/>
            <person name="Thomas K."/>
            <person name="Gtari M."/>
            <person name="Tisa L.S."/>
        </authorList>
    </citation>
    <scope>NUCLEOTIDE SEQUENCE [LARGE SCALE GENOMIC DNA]</scope>
    <source>
        <strain evidence="3">NRRL B-16219</strain>
    </source>
</reference>
<comment type="caution">
    <text evidence="2">The sequence shown here is derived from an EMBL/GenBank/DDBJ whole genome shotgun (WGS) entry which is preliminary data.</text>
</comment>
<dbReference type="PANTHER" id="PTHR30137">
    <property type="entry name" value="LUCIFERASE-LIKE MONOOXYGENASE"/>
    <property type="match status" value="1"/>
</dbReference>
<dbReference type="Gene3D" id="3.20.20.30">
    <property type="entry name" value="Luciferase-like domain"/>
    <property type="match status" value="2"/>
</dbReference>
<dbReference type="InterPro" id="IPR036661">
    <property type="entry name" value="Luciferase-like_sf"/>
</dbReference>
<dbReference type="InterPro" id="IPR019922">
    <property type="entry name" value="Lucif-like_OxRdatse_MSMEG_4141"/>
</dbReference>
<dbReference type="SUPFAM" id="SSF51679">
    <property type="entry name" value="Bacterial luciferase-like"/>
    <property type="match status" value="1"/>
</dbReference>
<dbReference type="Proteomes" id="UP000179769">
    <property type="component" value="Unassembled WGS sequence"/>
</dbReference>
<keyword evidence="3" id="KW-1185">Reference proteome</keyword>
<evidence type="ECO:0000313" key="2">
    <source>
        <dbReference type="EMBL" id="OHV40142.1"/>
    </source>
</evidence>
<accession>A0A1S1R4E5</accession>
<sequence length="300" mass="32095">MTINVARTGLWMPAGQWPRGTAERRDTAQELEELGYEMVWLGGATADLELPAALLESTENLCVGTGILNIWTEPVDLLADTYGMLEKAHPSRLLLGVGTGHAKRVEATTGRRYHHPYGAVLSYLDALDAVGIPVSARVLAALGPRMLGLAAQRAAGAHPFLVTPEHTRMAREILGGGALLAPEQKIILETDADRARAIGRAALAVYLDLPNYTNNLRRLGFTDADLAGGGSDRLVDALVAWGDMDTIRARLDEHRAAGADHVCAQILTGSRELPREQWRDLAAGLDLRPRAGAGAHGTGL</sequence>
<gene>
    <name evidence="2" type="ORF">BBK14_13150</name>
</gene>
<dbReference type="Pfam" id="PF00296">
    <property type="entry name" value="Bac_luciferase"/>
    <property type="match status" value="1"/>
</dbReference>
<dbReference type="InterPro" id="IPR050766">
    <property type="entry name" value="Bact_Lucif_Oxidored"/>
</dbReference>
<evidence type="ECO:0000313" key="3">
    <source>
        <dbReference type="Proteomes" id="UP000179769"/>
    </source>
</evidence>
<dbReference type="InterPro" id="IPR011251">
    <property type="entry name" value="Luciferase-like_dom"/>
</dbReference>
<dbReference type="GO" id="GO:0016705">
    <property type="term" value="F:oxidoreductase activity, acting on paired donors, with incorporation or reduction of molecular oxygen"/>
    <property type="evidence" value="ECO:0007669"/>
    <property type="project" value="InterPro"/>
</dbReference>
<dbReference type="GO" id="GO:0005829">
    <property type="term" value="C:cytosol"/>
    <property type="evidence" value="ECO:0007669"/>
    <property type="project" value="TreeGrafter"/>
</dbReference>
<dbReference type="AlphaFoldDB" id="A0A1S1R4E5"/>
<dbReference type="PANTHER" id="PTHR30137:SF18">
    <property type="entry name" value="CONSERVED PROTEIN"/>
    <property type="match status" value="1"/>
</dbReference>
<proteinExistence type="predicted"/>
<protein>
    <submittedName>
        <fullName evidence="2">LLM class F420-dependent oxidoreductase</fullName>
    </submittedName>
</protein>
<feature type="domain" description="Luciferase-like" evidence="1">
    <location>
        <begin position="20"/>
        <end position="129"/>
    </location>
</feature>
<evidence type="ECO:0000259" key="1">
    <source>
        <dbReference type="Pfam" id="PF00296"/>
    </source>
</evidence>
<dbReference type="NCBIfam" id="TIGR03620">
    <property type="entry name" value="F420_MSMEG_4141"/>
    <property type="match status" value="1"/>
</dbReference>
<dbReference type="OrthoDB" id="4760590at2"/>
<dbReference type="RefSeq" id="WP_071060878.1">
    <property type="nucleotide sequence ID" value="NZ_MAXA01000080.1"/>
</dbReference>
<organism evidence="2 3">
    <name type="scientific">Parafrankia soli</name>
    <dbReference type="NCBI Taxonomy" id="2599596"/>
    <lineage>
        <taxon>Bacteria</taxon>
        <taxon>Bacillati</taxon>
        <taxon>Actinomycetota</taxon>
        <taxon>Actinomycetes</taxon>
        <taxon>Frankiales</taxon>
        <taxon>Frankiaceae</taxon>
        <taxon>Parafrankia</taxon>
    </lineage>
</organism>
<name>A0A1S1R4E5_9ACTN</name>